<comment type="caution">
    <text evidence="2">The sequence shown here is derived from an EMBL/GenBank/DDBJ whole genome shotgun (WGS) entry which is preliminary data.</text>
</comment>
<accession>A0A9D4Z704</accession>
<dbReference type="Proteomes" id="UP000886520">
    <property type="component" value="Chromosome 19"/>
</dbReference>
<organism evidence="2 3">
    <name type="scientific">Adiantum capillus-veneris</name>
    <name type="common">Maidenhair fern</name>
    <dbReference type="NCBI Taxonomy" id="13818"/>
    <lineage>
        <taxon>Eukaryota</taxon>
        <taxon>Viridiplantae</taxon>
        <taxon>Streptophyta</taxon>
        <taxon>Embryophyta</taxon>
        <taxon>Tracheophyta</taxon>
        <taxon>Polypodiopsida</taxon>
        <taxon>Polypodiidae</taxon>
        <taxon>Polypodiales</taxon>
        <taxon>Pteridineae</taxon>
        <taxon>Pteridaceae</taxon>
        <taxon>Vittarioideae</taxon>
        <taxon>Adiantum</taxon>
    </lineage>
</organism>
<dbReference type="OrthoDB" id="2003710at2759"/>
<name>A0A9D4Z704_ADICA</name>
<evidence type="ECO:0000256" key="1">
    <source>
        <dbReference type="SAM" id="MobiDB-lite"/>
    </source>
</evidence>
<feature type="region of interest" description="Disordered" evidence="1">
    <location>
        <begin position="1"/>
        <end position="43"/>
    </location>
</feature>
<proteinExistence type="predicted"/>
<evidence type="ECO:0000313" key="2">
    <source>
        <dbReference type="EMBL" id="KAI5064673.1"/>
    </source>
</evidence>
<reference evidence="2" key="1">
    <citation type="submission" date="2021-01" db="EMBL/GenBank/DDBJ databases">
        <title>Adiantum capillus-veneris genome.</title>
        <authorList>
            <person name="Fang Y."/>
            <person name="Liao Q."/>
        </authorList>
    </citation>
    <scope>NUCLEOTIDE SEQUENCE</scope>
    <source>
        <strain evidence="2">H3</strain>
        <tissue evidence="2">Leaf</tissue>
    </source>
</reference>
<protein>
    <submittedName>
        <fullName evidence="2">Uncharacterized protein</fullName>
    </submittedName>
</protein>
<dbReference type="EMBL" id="JABFUD020000019">
    <property type="protein sequence ID" value="KAI5064673.1"/>
    <property type="molecule type" value="Genomic_DNA"/>
</dbReference>
<gene>
    <name evidence="2" type="ORF">GOP47_0019368</name>
</gene>
<keyword evidence="3" id="KW-1185">Reference proteome</keyword>
<dbReference type="AlphaFoldDB" id="A0A9D4Z704"/>
<sequence>MNGIDISRVYDRAHKNHRPARGQDGSPAPHREGSGKSINAANKPIFSVGEEDSDLFENPKKISNTYNSQLKSSVLAGQIRVVQHMFKLPKQKRHTIPTSPSHMR</sequence>
<evidence type="ECO:0000313" key="3">
    <source>
        <dbReference type="Proteomes" id="UP000886520"/>
    </source>
</evidence>